<dbReference type="OrthoDB" id="9809404at2"/>
<dbReference type="CDD" id="cd02440">
    <property type="entry name" value="AdoMet_MTases"/>
    <property type="match status" value="1"/>
</dbReference>
<dbReference type="InterPro" id="IPR029063">
    <property type="entry name" value="SAM-dependent_MTases_sf"/>
</dbReference>
<evidence type="ECO:0000256" key="3">
    <source>
        <dbReference type="ARBA" id="ARBA00022694"/>
    </source>
</evidence>
<feature type="domain" description="THUMP" evidence="5">
    <location>
        <begin position="72"/>
        <end position="175"/>
    </location>
</feature>
<comment type="subcellular location">
    <subcellularLocation>
        <location evidence="1">Cytoplasm</location>
    </subcellularLocation>
</comment>
<evidence type="ECO:0000313" key="6">
    <source>
        <dbReference type="EMBL" id="OAN39607.1"/>
    </source>
</evidence>
<dbReference type="PANTHER" id="PTHR14911:SF13">
    <property type="entry name" value="TRNA (GUANINE(6)-N2)-METHYLTRANSFERASE THUMP3"/>
    <property type="match status" value="1"/>
</dbReference>
<keyword evidence="3" id="KW-0819">tRNA processing</keyword>
<dbReference type="SUPFAM" id="SSF53335">
    <property type="entry name" value="S-adenosyl-L-methionine-dependent methyltransferases"/>
    <property type="match status" value="1"/>
</dbReference>
<proteinExistence type="predicted"/>
<dbReference type="Gene3D" id="3.30.2130.30">
    <property type="match status" value="1"/>
</dbReference>
<evidence type="ECO:0000256" key="2">
    <source>
        <dbReference type="ARBA" id="ARBA00022603"/>
    </source>
</evidence>
<reference evidence="6 7" key="1">
    <citation type="submission" date="2016-04" db="EMBL/GenBank/DDBJ databases">
        <title>Chloroflexus islandicus sp. nov., a thermophilic filamentous anoxygenic phototrophic bacterium from geyser Strokkur (Iceland).</title>
        <authorList>
            <person name="Gaisin V.A."/>
            <person name="Kalashnikov A.M."/>
            <person name="Sukhacheva M.V."/>
            <person name="Grouzdev D.S."/>
            <person name="Ivanov T.M."/>
            <person name="Kuznetsov B."/>
            <person name="Gorlenko V.M."/>
        </authorList>
    </citation>
    <scope>NUCLEOTIDE SEQUENCE [LARGE SCALE GENOMIC DNA]</scope>
    <source>
        <strain evidence="7">isl-2</strain>
    </source>
</reference>
<dbReference type="Pfam" id="PF02926">
    <property type="entry name" value="THUMP"/>
    <property type="match status" value="1"/>
</dbReference>
<dbReference type="STRING" id="1707952.A6A03_19555"/>
<evidence type="ECO:0000256" key="1">
    <source>
        <dbReference type="ARBA" id="ARBA00004496"/>
    </source>
</evidence>
<keyword evidence="7" id="KW-1185">Reference proteome</keyword>
<evidence type="ECO:0000256" key="4">
    <source>
        <dbReference type="PROSITE-ProRule" id="PRU00529"/>
    </source>
</evidence>
<dbReference type="GO" id="GO:0003723">
    <property type="term" value="F:RNA binding"/>
    <property type="evidence" value="ECO:0007669"/>
    <property type="project" value="UniProtKB-UniRule"/>
</dbReference>
<evidence type="ECO:0000259" key="5">
    <source>
        <dbReference type="PROSITE" id="PS51165"/>
    </source>
</evidence>
<gene>
    <name evidence="6" type="ORF">A6A03_19555</name>
</gene>
<dbReference type="AlphaFoldDB" id="A0A178LZA4"/>
<keyword evidence="6" id="KW-0808">Transferase</keyword>
<dbReference type="GO" id="GO:0030488">
    <property type="term" value="P:tRNA methylation"/>
    <property type="evidence" value="ECO:0007669"/>
    <property type="project" value="TreeGrafter"/>
</dbReference>
<dbReference type="InterPro" id="IPR000241">
    <property type="entry name" value="RlmKL-like_Mtase"/>
</dbReference>
<name>A0A178LZA4_9CHLR</name>
<keyword evidence="4" id="KW-0694">RNA-binding</keyword>
<dbReference type="PROSITE" id="PS51165">
    <property type="entry name" value="THUMP"/>
    <property type="match status" value="1"/>
</dbReference>
<accession>A0A178LZA4</accession>
<evidence type="ECO:0000313" key="7">
    <source>
        <dbReference type="Proteomes" id="UP000078287"/>
    </source>
</evidence>
<dbReference type="Proteomes" id="UP000078287">
    <property type="component" value="Unassembled WGS sequence"/>
</dbReference>
<dbReference type="EMBL" id="LWQS01000097">
    <property type="protein sequence ID" value="OAN39607.1"/>
    <property type="molecule type" value="Genomic_DNA"/>
</dbReference>
<sequence>MLYLLQTLPGLAALTWREVEQTIRPDTDRPAPRQVGIRGVPARNDLILLDHQGSPRPLLALRTIEDVFVVAARGFKIAPDDRGLRQIHAATRNEEAVKPALDVWRRLNGGKRNGTFRVVTRIVGKHSFQRREFGRAVADAIRDGWPGRWQPIEEEADLEVWATLLEQELIVAIRLSDASLRLRGKIAHLPASLRPALAAAMVMLTHPAEDDIFLDPMAGVGTLLLERAAAGPFTALYGGDISPAAVTAMQANLRGVRGQIEVRRWNATKLPLPDASVTKVAVNLPFGTQIGEGEDLEELYRDVLYQIARVLKPGGRLVTLVADQQLLDRARAHAAPVLRATARHRVLVLGHRATICEHIRVAGAATPPPPPLPPEDDDWE</sequence>
<dbReference type="CDD" id="cd11715">
    <property type="entry name" value="THUMP_AdoMetMT"/>
    <property type="match status" value="1"/>
</dbReference>
<comment type="caution">
    <text evidence="6">The sequence shown here is derived from an EMBL/GenBank/DDBJ whole genome shotgun (WGS) entry which is preliminary data.</text>
</comment>
<dbReference type="RefSeq" id="WP_066791031.1">
    <property type="nucleotide sequence ID" value="NZ_LWQS01000097.1"/>
</dbReference>
<dbReference type="GO" id="GO:0005737">
    <property type="term" value="C:cytoplasm"/>
    <property type="evidence" value="ECO:0007669"/>
    <property type="project" value="UniProtKB-SubCell"/>
</dbReference>
<dbReference type="InterPro" id="IPR004114">
    <property type="entry name" value="THUMP_dom"/>
</dbReference>
<protein>
    <submittedName>
        <fullName evidence="6">RNA methyltransferase</fullName>
    </submittedName>
</protein>
<dbReference type="Gene3D" id="3.40.50.150">
    <property type="entry name" value="Vaccinia Virus protein VP39"/>
    <property type="match status" value="1"/>
</dbReference>
<dbReference type="PANTHER" id="PTHR14911">
    <property type="entry name" value="THUMP DOMAIN-CONTAINING"/>
    <property type="match status" value="1"/>
</dbReference>
<dbReference type="Pfam" id="PF01170">
    <property type="entry name" value="UPF0020"/>
    <property type="match status" value="1"/>
</dbReference>
<keyword evidence="2 6" id="KW-0489">Methyltransferase</keyword>
<organism evidence="6 7">
    <name type="scientific">Chloroflexus islandicus</name>
    <dbReference type="NCBI Taxonomy" id="1707952"/>
    <lineage>
        <taxon>Bacteria</taxon>
        <taxon>Bacillati</taxon>
        <taxon>Chloroflexota</taxon>
        <taxon>Chloroflexia</taxon>
        <taxon>Chloroflexales</taxon>
        <taxon>Chloroflexineae</taxon>
        <taxon>Chloroflexaceae</taxon>
        <taxon>Chloroflexus</taxon>
    </lineage>
</organism>
<dbReference type="GO" id="GO:0016423">
    <property type="term" value="F:tRNA (guanine) methyltransferase activity"/>
    <property type="evidence" value="ECO:0007669"/>
    <property type="project" value="TreeGrafter"/>
</dbReference>